<feature type="compositionally biased region" description="Low complexity" evidence="1">
    <location>
        <begin position="57"/>
        <end position="71"/>
    </location>
</feature>
<keyword evidence="3" id="KW-1185">Reference proteome</keyword>
<dbReference type="AlphaFoldDB" id="A0AAV5FQH0"/>
<evidence type="ECO:0000313" key="2">
    <source>
        <dbReference type="EMBL" id="GJN36981.1"/>
    </source>
</evidence>
<dbReference type="Proteomes" id="UP001054889">
    <property type="component" value="Unassembled WGS sequence"/>
</dbReference>
<comment type="caution">
    <text evidence="2">The sequence shown here is derived from an EMBL/GenBank/DDBJ whole genome shotgun (WGS) entry which is preliminary data.</text>
</comment>
<organism evidence="2 3">
    <name type="scientific">Eleusine coracana subsp. coracana</name>
    <dbReference type="NCBI Taxonomy" id="191504"/>
    <lineage>
        <taxon>Eukaryota</taxon>
        <taxon>Viridiplantae</taxon>
        <taxon>Streptophyta</taxon>
        <taxon>Embryophyta</taxon>
        <taxon>Tracheophyta</taxon>
        <taxon>Spermatophyta</taxon>
        <taxon>Magnoliopsida</taxon>
        <taxon>Liliopsida</taxon>
        <taxon>Poales</taxon>
        <taxon>Poaceae</taxon>
        <taxon>PACMAD clade</taxon>
        <taxon>Chloridoideae</taxon>
        <taxon>Cynodonteae</taxon>
        <taxon>Eleusininae</taxon>
        <taxon>Eleusine</taxon>
    </lineage>
</organism>
<reference evidence="2" key="2">
    <citation type="submission" date="2021-12" db="EMBL/GenBank/DDBJ databases">
        <title>Resequencing data analysis of finger millet.</title>
        <authorList>
            <person name="Hatakeyama M."/>
            <person name="Aluri S."/>
            <person name="Balachadran M.T."/>
            <person name="Sivarajan S.R."/>
            <person name="Poveda L."/>
            <person name="Shimizu-Inatsugi R."/>
            <person name="Schlapbach R."/>
            <person name="Sreeman S.M."/>
            <person name="Shimizu K.K."/>
        </authorList>
    </citation>
    <scope>NUCLEOTIDE SEQUENCE</scope>
</reference>
<evidence type="ECO:0000256" key="1">
    <source>
        <dbReference type="SAM" id="MobiDB-lite"/>
    </source>
</evidence>
<sequence length="171" mass="18183">MIQIPALGGGQSGFRWRGLPKPIEPDVQGYRPPEAAVFRRVGVAQGRPLRDQRHSPKSASSTSPRPTASLPMAMGRSASSPSVIVATWHDESVVLIDRSLRISEGGASIACRARTGLSPAGAIPAAYDAMSRVTVPTRVRSRLTGGGGWKNHNSSGARCSRPFTSGRRSRK</sequence>
<evidence type="ECO:0000313" key="3">
    <source>
        <dbReference type="Proteomes" id="UP001054889"/>
    </source>
</evidence>
<accession>A0AAV5FQH0</accession>
<protein>
    <submittedName>
        <fullName evidence="2">Uncharacterized protein</fullName>
    </submittedName>
</protein>
<name>A0AAV5FQH0_ELECO</name>
<feature type="region of interest" description="Disordered" evidence="1">
    <location>
        <begin position="142"/>
        <end position="171"/>
    </location>
</feature>
<proteinExistence type="predicted"/>
<dbReference type="EMBL" id="BQKI01000092">
    <property type="protein sequence ID" value="GJN36981.1"/>
    <property type="molecule type" value="Genomic_DNA"/>
</dbReference>
<feature type="region of interest" description="Disordered" evidence="1">
    <location>
        <begin position="1"/>
        <end position="31"/>
    </location>
</feature>
<gene>
    <name evidence="2" type="primary">gb25890</name>
    <name evidence="2" type="ORF">PR202_gb25890</name>
</gene>
<reference evidence="2" key="1">
    <citation type="journal article" date="2018" name="DNA Res.">
        <title>Multiple hybrid de novo genome assembly of finger millet, an orphan allotetraploid crop.</title>
        <authorList>
            <person name="Hatakeyama M."/>
            <person name="Aluri S."/>
            <person name="Balachadran M.T."/>
            <person name="Sivarajan S.R."/>
            <person name="Patrignani A."/>
            <person name="Gruter S."/>
            <person name="Poveda L."/>
            <person name="Shimizu-Inatsugi R."/>
            <person name="Baeten J."/>
            <person name="Francoijs K.J."/>
            <person name="Nataraja K.N."/>
            <person name="Reddy Y.A.N."/>
            <person name="Phadnis S."/>
            <person name="Ravikumar R.L."/>
            <person name="Schlapbach R."/>
            <person name="Sreeman S.M."/>
            <person name="Shimizu K.K."/>
        </authorList>
    </citation>
    <scope>NUCLEOTIDE SEQUENCE</scope>
</reference>
<feature type="region of interest" description="Disordered" evidence="1">
    <location>
        <begin position="44"/>
        <end position="76"/>
    </location>
</feature>